<organism evidence="4">
    <name type="scientific">marine metagenome</name>
    <dbReference type="NCBI Taxonomy" id="408172"/>
    <lineage>
        <taxon>unclassified sequences</taxon>
        <taxon>metagenomes</taxon>
        <taxon>ecological metagenomes</taxon>
    </lineage>
</organism>
<dbReference type="PANTHER" id="PTHR43046">
    <property type="entry name" value="GDP-MANNOSE MANNOSYL HYDROLASE"/>
    <property type="match status" value="1"/>
</dbReference>
<protein>
    <recommendedName>
        <fullName evidence="3">Nudix hydrolase domain-containing protein</fullName>
    </recommendedName>
</protein>
<dbReference type="SUPFAM" id="SSF55811">
    <property type="entry name" value="Nudix"/>
    <property type="match status" value="1"/>
</dbReference>
<evidence type="ECO:0000259" key="3">
    <source>
        <dbReference type="PROSITE" id="PS51462"/>
    </source>
</evidence>
<dbReference type="Gene3D" id="3.90.79.10">
    <property type="entry name" value="Nucleoside Triphosphate Pyrophosphohydrolase"/>
    <property type="match status" value="1"/>
</dbReference>
<dbReference type="GO" id="GO:0016787">
    <property type="term" value="F:hydrolase activity"/>
    <property type="evidence" value="ECO:0007669"/>
    <property type="project" value="UniProtKB-KW"/>
</dbReference>
<dbReference type="PANTHER" id="PTHR43046:SF2">
    <property type="entry name" value="8-OXO-DGTP DIPHOSPHATASE-RELATED"/>
    <property type="match status" value="1"/>
</dbReference>
<feature type="domain" description="Nudix hydrolase" evidence="3">
    <location>
        <begin position="9"/>
        <end position="137"/>
    </location>
</feature>
<evidence type="ECO:0000256" key="1">
    <source>
        <dbReference type="ARBA" id="ARBA00001946"/>
    </source>
</evidence>
<keyword evidence="2" id="KW-0378">Hydrolase</keyword>
<dbReference type="InterPro" id="IPR015797">
    <property type="entry name" value="NUDIX_hydrolase-like_dom_sf"/>
</dbReference>
<gene>
    <name evidence="4" type="ORF">METZ01_LOCUS389456</name>
</gene>
<proteinExistence type="predicted"/>
<reference evidence="4" key="1">
    <citation type="submission" date="2018-05" db="EMBL/GenBank/DDBJ databases">
        <authorList>
            <person name="Lanie J.A."/>
            <person name="Ng W.-L."/>
            <person name="Kazmierczak K.M."/>
            <person name="Andrzejewski T.M."/>
            <person name="Davidsen T.M."/>
            <person name="Wayne K.J."/>
            <person name="Tettelin H."/>
            <person name="Glass J.I."/>
            <person name="Rusch D."/>
            <person name="Podicherti R."/>
            <person name="Tsui H.-C.T."/>
            <person name="Winkler M.E."/>
        </authorList>
    </citation>
    <scope>NUCLEOTIDE SEQUENCE</scope>
</reference>
<dbReference type="AlphaFoldDB" id="A0A382UQX0"/>
<evidence type="ECO:0000256" key="2">
    <source>
        <dbReference type="ARBA" id="ARBA00022801"/>
    </source>
</evidence>
<name>A0A382UQX0_9ZZZZ</name>
<dbReference type="EMBL" id="UINC01146082">
    <property type="protein sequence ID" value="SVD36602.1"/>
    <property type="molecule type" value="Genomic_DNA"/>
</dbReference>
<sequence>MTVNQNTRLSERVGAVMLIRKNGAALMQLRDLKKGLRNSGMWVPPGGHAELNEDIKTCARRELLEETAYDCKNLEFLTEFEAHVKGWPSYLLTVFWAYYDGIQQLQCLEGQDLKFINRDKADSYKIPKYLLNVWDMVITVSNKEDMEL</sequence>
<evidence type="ECO:0000313" key="4">
    <source>
        <dbReference type="EMBL" id="SVD36602.1"/>
    </source>
</evidence>
<dbReference type="Pfam" id="PF00293">
    <property type="entry name" value="NUDIX"/>
    <property type="match status" value="1"/>
</dbReference>
<accession>A0A382UQX0</accession>
<comment type="cofactor">
    <cofactor evidence="1">
        <name>Mg(2+)</name>
        <dbReference type="ChEBI" id="CHEBI:18420"/>
    </cofactor>
</comment>
<dbReference type="PROSITE" id="PS51462">
    <property type="entry name" value="NUDIX"/>
    <property type="match status" value="1"/>
</dbReference>
<dbReference type="InterPro" id="IPR000086">
    <property type="entry name" value="NUDIX_hydrolase_dom"/>
</dbReference>